<dbReference type="Proteomes" id="UP000006039">
    <property type="component" value="Unassembled WGS sequence"/>
</dbReference>
<keyword evidence="6" id="KW-1185">Reference proteome</keyword>
<feature type="compositionally biased region" description="Gly residues" evidence="1">
    <location>
        <begin position="183"/>
        <end position="199"/>
    </location>
</feature>
<dbReference type="EMBL" id="GL385395">
    <property type="protein sequence ID" value="EJT80659.1"/>
    <property type="molecule type" value="Genomic_DNA"/>
</dbReference>
<evidence type="ECO:0000313" key="5">
    <source>
        <dbReference type="EnsemblFungi" id="EJT80659"/>
    </source>
</evidence>
<dbReference type="PRINTS" id="PR00625">
    <property type="entry name" value="JDOMAIN"/>
</dbReference>
<accession>J3NHB6</accession>
<keyword evidence="2" id="KW-0812">Transmembrane</keyword>
<dbReference type="SUPFAM" id="SSF46565">
    <property type="entry name" value="Chaperone J-domain"/>
    <property type="match status" value="1"/>
</dbReference>
<feature type="domain" description="J" evidence="3">
    <location>
        <begin position="50"/>
        <end position="115"/>
    </location>
</feature>
<sequence>MPLRHVPRLAACPPARPTGRASFLHLPPPQHRPFHCSCARRNADDDGGRNHYEILNVRPHASAAEIKKSFYALSKTHHPDHNPSDPAAPERFMRISAAYTVLSSPDKRAAYDRDVMHARHHRHHHHPAPHRGSYSSTGPAGGRPASGLSRRRSTFTGPPPSFYRSGGWGVHGAKRSAAHEESTGGGGGSSSSDMGGMGPSHGHWNQEVPHFDADSHERTHRRMERRRRAAAPDEFRPSFTSEPGVMASFFIVSAALLGALLTPVVIFAKWDQKKVRGQQDRKVKPAAPT</sequence>
<reference evidence="4" key="3">
    <citation type="submission" date="2010-09" db="EMBL/GenBank/DDBJ databases">
        <title>Annotation of Gaeumannomyces graminis var. tritici R3-111a-1.</title>
        <authorList>
            <consortium name="The Broad Institute Genome Sequencing Platform"/>
            <person name="Ma L.-J."/>
            <person name="Dead R."/>
            <person name="Young S.K."/>
            <person name="Zeng Q."/>
            <person name="Gargeya S."/>
            <person name="Fitzgerald M."/>
            <person name="Haas B."/>
            <person name="Abouelleil A."/>
            <person name="Alvarado L."/>
            <person name="Arachchi H.M."/>
            <person name="Berlin A."/>
            <person name="Brown A."/>
            <person name="Chapman S.B."/>
            <person name="Chen Z."/>
            <person name="Dunbar C."/>
            <person name="Freedman E."/>
            <person name="Gearin G."/>
            <person name="Gellesch M."/>
            <person name="Goldberg J."/>
            <person name="Griggs A."/>
            <person name="Gujja S."/>
            <person name="Heiman D."/>
            <person name="Howarth C."/>
            <person name="Larson L."/>
            <person name="Lui A."/>
            <person name="MacDonald P.J.P."/>
            <person name="Mehta T."/>
            <person name="Montmayeur A."/>
            <person name="Murphy C."/>
            <person name="Neiman D."/>
            <person name="Pearson M."/>
            <person name="Priest M."/>
            <person name="Roberts A."/>
            <person name="Saif S."/>
            <person name="Shea T."/>
            <person name="Shenoy N."/>
            <person name="Sisk P."/>
            <person name="Stolte C."/>
            <person name="Sykes S."/>
            <person name="Yandava C."/>
            <person name="Wortman J."/>
            <person name="Nusbaum C."/>
            <person name="Birren B."/>
        </authorList>
    </citation>
    <scope>NUCLEOTIDE SEQUENCE</scope>
    <source>
        <strain evidence="4">R3-111a-1</strain>
    </source>
</reference>
<reference evidence="6" key="1">
    <citation type="submission" date="2010-07" db="EMBL/GenBank/DDBJ databases">
        <title>The genome sequence of Gaeumannomyces graminis var. tritici strain R3-111a-1.</title>
        <authorList>
            <consortium name="The Broad Institute Genome Sequencing Platform"/>
            <person name="Ma L.-J."/>
            <person name="Dead R."/>
            <person name="Young S."/>
            <person name="Zeng Q."/>
            <person name="Koehrsen M."/>
            <person name="Alvarado L."/>
            <person name="Berlin A."/>
            <person name="Chapman S.B."/>
            <person name="Chen Z."/>
            <person name="Freedman E."/>
            <person name="Gellesch M."/>
            <person name="Goldberg J."/>
            <person name="Griggs A."/>
            <person name="Gujja S."/>
            <person name="Heilman E.R."/>
            <person name="Heiman D."/>
            <person name="Hepburn T."/>
            <person name="Howarth C."/>
            <person name="Jen D."/>
            <person name="Larson L."/>
            <person name="Mehta T."/>
            <person name="Neiman D."/>
            <person name="Pearson M."/>
            <person name="Roberts A."/>
            <person name="Saif S."/>
            <person name="Shea T."/>
            <person name="Shenoy N."/>
            <person name="Sisk P."/>
            <person name="Stolte C."/>
            <person name="Sykes S."/>
            <person name="Walk T."/>
            <person name="White J."/>
            <person name="Yandava C."/>
            <person name="Haas B."/>
            <person name="Nusbaum C."/>
            <person name="Birren B."/>
        </authorList>
    </citation>
    <scope>NUCLEOTIDE SEQUENCE [LARGE SCALE GENOMIC DNA]</scope>
    <source>
        <strain evidence="6">R3-111a-1</strain>
    </source>
</reference>
<feature type="compositionally biased region" description="Basic residues" evidence="1">
    <location>
        <begin position="218"/>
        <end position="229"/>
    </location>
</feature>
<dbReference type="eggNOG" id="KOG0691">
    <property type="taxonomic scope" value="Eukaryota"/>
</dbReference>
<dbReference type="Gene3D" id="1.10.287.110">
    <property type="entry name" value="DnaJ domain"/>
    <property type="match status" value="1"/>
</dbReference>
<reference evidence="4" key="2">
    <citation type="submission" date="2010-07" db="EMBL/GenBank/DDBJ databases">
        <authorList>
            <consortium name="The Broad Institute Genome Sequencing Platform"/>
            <consortium name="Broad Institute Genome Sequencing Center for Infectious Disease"/>
            <person name="Ma L.-J."/>
            <person name="Dead R."/>
            <person name="Young S."/>
            <person name="Zeng Q."/>
            <person name="Koehrsen M."/>
            <person name="Alvarado L."/>
            <person name="Berlin A."/>
            <person name="Chapman S.B."/>
            <person name="Chen Z."/>
            <person name="Freedman E."/>
            <person name="Gellesch M."/>
            <person name="Goldberg J."/>
            <person name="Griggs A."/>
            <person name="Gujja S."/>
            <person name="Heilman E.R."/>
            <person name="Heiman D."/>
            <person name="Hepburn T."/>
            <person name="Howarth C."/>
            <person name="Jen D."/>
            <person name="Larson L."/>
            <person name="Mehta T."/>
            <person name="Neiman D."/>
            <person name="Pearson M."/>
            <person name="Roberts A."/>
            <person name="Saif S."/>
            <person name="Shea T."/>
            <person name="Shenoy N."/>
            <person name="Sisk P."/>
            <person name="Stolte C."/>
            <person name="Sykes S."/>
            <person name="Walk T."/>
            <person name="White J."/>
            <person name="Yandava C."/>
            <person name="Haas B."/>
            <person name="Nusbaum C."/>
            <person name="Birren B."/>
        </authorList>
    </citation>
    <scope>NUCLEOTIDE SEQUENCE</scope>
    <source>
        <strain evidence="4">R3-111a-1</strain>
    </source>
</reference>
<keyword evidence="2" id="KW-1133">Transmembrane helix</keyword>
<organism evidence="4">
    <name type="scientific">Gaeumannomyces tritici (strain R3-111a-1)</name>
    <name type="common">Wheat and barley take-all root rot fungus</name>
    <name type="synonym">Gaeumannomyces graminis var. tritici</name>
    <dbReference type="NCBI Taxonomy" id="644352"/>
    <lineage>
        <taxon>Eukaryota</taxon>
        <taxon>Fungi</taxon>
        <taxon>Dikarya</taxon>
        <taxon>Ascomycota</taxon>
        <taxon>Pezizomycotina</taxon>
        <taxon>Sordariomycetes</taxon>
        <taxon>Sordariomycetidae</taxon>
        <taxon>Magnaporthales</taxon>
        <taxon>Magnaporthaceae</taxon>
        <taxon>Gaeumannomyces</taxon>
    </lineage>
</organism>
<dbReference type="HOGENOM" id="CLU_050546_0_0_1"/>
<dbReference type="Pfam" id="PF00226">
    <property type="entry name" value="DnaJ"/>
    <property type="match status" value="1"/>
</dbReference>
<protein>
    <submittedName>
        <fullName evidence="4">DnaJ domain-containing protein</fullName>
    </submittedName>
</protein>
<dbReference type="OrthoDB" id="10250354at2759"/>
<dbReference type="EnsemblFungi" id="EJT80659">
    <property type="protein sequence ID" value="EJT80659"/>
    <property type="gene ID" value="GGTG_00653"/>
</dbReference>
<dbReference type="PANTHER" id="PTHR44873:SF1">
    <property type="entry name" value="DNAJ HOMOLOG SUBFAMILY C MEMBER 30, MITOCHONDRIAL"/>
    <property type="match status" value="1"/>
</dbReference>
<feature type="region of interest" description="Disordered" evidence="1">
    <location>
        <begin position="118"/>
        <end position="238"/>
    </location>
</feature>
<dbReference type="GeneID" id="20341111"/>
<evidence type="ECO:0000313" key="6">
    <source>
        <dbReference type="Proteomes" id="UP000006039"/>
    </source>
</evidence>
<name>J3NHB6_GAET3</name>
<dbReference type="InterPro" id="IPR001623">
    <property type="entry name" value="DnaJ_domain"/>
</dbReference>
<evidence type="ECO:0000256" key="2">
    <source>
        <dbReference type="SAM" id="Phobius"/>
    </source>
</evidence>
<dbReference type="SMART" id="SM00271">
    <property type="entry name" value="DnaJ"/>
    <property type="match status" value="1"/>
</dbReference>
<feature type="compositionally biased region" description="Basic residues" evidence="1">
    <location>
        <begin position="118"/>
        <end position="129"/>
    </location>
</feature>
<dbReference type="CDD" id="cd06257">
    <property type="entry name" value="DnaJ"/>
    <property type="match status" value="1"/>
</dbReference>
<evidence type="ECO:0000313" key="4">
    <source>
        <dbReference type="EMBL" id="EJT80659.1"/>
    </source>
</evidence>
<evidence type="ECO:0000256" key="1">
    <source>
        <dbReference type="SAM" id="MobiDB-lite"/>
    </source>
</evidence>
<evidence type="ECO:0000259" key="3">
    <source>
        <dbReference type="PROSITE" id="PS50076"/>
    </source>
</evidence>
<proteinExistence type="predicted"/>
<dbReference type="AlphaFoldDB" id="J3NHB6"/>
<dbReference type="RefSeq" id="XP_009216668.1">
    <property type="nucleotide sequence ID" value="XM_009218404.1"/>
</dbReference>
<dbReference type="VEuPathDB" id="FungiDB:GGTG_00653"/>
<keyword evidence="2" id="KW-0472">Membrane</keyword>
<feature type="transmembrane region" description="Helical" evidence="2">
    <location>
        <begin position="245"/>
        <end position="268"/>
    </location>
</feature>
<dbReference type="InterPro" id="IPR036869">
    <property type="entry name" value="J_dom_sf"/>
</dbReference>
<dbReference type="PANTHER" id="PTHR44873">
    <property type="entry name" value="DNAJ HOMOLOG SUBFAMILY C MEMBER 30, MITOCHONDRIAL"/>
    <property type="match status" value="1"/>
</dbReference>
<reference evidence="5" key="5">
    <citation type="submission" date="2018-04" db="UniProtKB">
        <authorList>
            <consortium name="EnsemblFungi"/>
        </authorList>
    </citation>
    <scope>IDENTIFICATION</scope>
    <source>
        <strain evidence="5">R3-111a-1</strain>
    </source>
</reference>
<dbReference type="InterPro" id="IPR053025">
    <property type="entry name" value="Mito_ATP_Synthase-Asso"/>
</dbReference>
<reference evidence="5" key="4">
    <citation type="journal article" date="2015" name="G3 (Bethesda)">
        <title>Genome sequences of three phytopathogenic species of the Magnaporthaceae family of fungi.</title>
        <authorList>
            <person name="Okagaki L.H."/>
            <person name="Nunes C.C."/>
            <person name="Sailsbery J."/>
            <person name="Clay B."/>
            <person name="Brown D."/>
            <person name="John T."/>
            <person name="Oh Y."/>
            <person name="Young N."/>
            <person name="Fitzgerald M."/>
            <person name="Haas B.J."/>
            <person name="Zeng Q."/>
            <person name="Young S."/>
            <person name="Adiconis X."/>
            <person name="Fan L."/>
            <person name="Levin J.Z."/>
            <person name="Mitchell T.K."/>
            <person name="Okubara P.A."/>
            <person name="Farman M.L."/>
            <person name="Kohn L.M."/>
            <person name="Birren B."/>
            <person name="Ma L.-J."/>
            <person name="Dean R.A."/>
        </authorList>
    </citation>
    <scope>NUCLEOTIDE SEQUENCE</scope>
    <source>
        <strain evidence="5">R3-111a-1</strain>
    </source>
</reference>
<dbReference type="STRING" id="644352.J3NHB6"/>
<dbReference type="PROSITE" id="PS50076">
    <property type="entry name" value="DNAJ_2"/>
    <property type="match status" value="1"/>
</dbReference>
<gene>
    <name evidence="5" type="primary">20341111</name>
    <name evidence="4" type="ORF">GGTG_00653</name>
</gene>